<keyword evidence="2" id="KW-1185">Reference proteome</keyword>
<accession>A0A0F4PPK9</accession>
<dbReference type="EMBL" id="JXXZ01000019">
    <property type="protein sequence ID" value="KJY96191.1"/>
    <property type="molecule type" value="Genomic_DNA"/>
</dbReference>
<dbReference type="eggNOG" id="ENOG5032TQA">
    <property type="taxonomic scope" value="Bacteria"/>
</dbReference>
<reference evidence="1 2" key="1">
    <citation type="journal article" date="2015" name="BMC Genomics">
        <title>Genome mining reveals unlocked bioactive potential of marine Gram-negative bacteria.</title>
        <authorList>
            <person name="Machado H."/>
            <person name="Sonnenschein E.C."/>
            <person name="Melchiorsen J."/>
            <person name="Gram L."/>
        </authorList>
    </citation>
    <scope>NUCLEOTIDE SEQUENCE [LARGE SCALE GENOMIC DNA]</scope>
    <source>
        <strain evidence="1 2">S3137</strain>
    </source>
</reference>
<sequence length="142" mass="15681">MEKSVANNYLVTLLIAVASYSGFSDAKGSDSALHLDPSLPTSLALAFANDNNIEPDISAFKVLNVVPMSSRSGRRVAMLTIENTESGQRSLNHQQVMGLFADGMRRSPEAFKQLFTGRQRLSITVDFAQYDHPLLQVYTRNE</sequence>
<dbReference type="AlphaFoldDB" id="A0A0F4PPK9"/>
<dbReference type="PATRIC" id="fig|151081.8.peg.3237"/>
<proteinExistence type="predicted"/>
<name>A0A0F4PPK9_9GAMM</name>
<comment type="caution">
    <text evidence="1">The sequence shown here is derived from an EMBL/GenBank/DDBJ whole genome shotgun (WGS) entry which is preliminary data.</text>
</comment>
<evidence type="ECO:0000313" key="1">
    <source>
        <dbReference type="EMBL" id="KJY96191.1"/>
    </source>
</evidence>
<organism evidence="1 2">
    <name type="scientific">Pseudoalteromonas ruthenica</name>
    <dbReference type="NCBI Taxonomy" id="151081"/>
    <lineage>
        <taxon>Bacteria</taxon>
        <taxon>Pseudomonadati</taxon>
        <taxon>Pseudomonadota</taxon>
        <taxon>Gammaproteobacteria</taxon>
        <taxon>Alteromonadales</taxon>
        <taxon>Pseudoalteromonadaceae</taxon>
        <taxon>Pseudoalteromonas</taxon>
    </lineage>
</organism>
<gene>
    <name evidence="1" type="ORF">TW72_17545</name>
</gene>
<evidence type="ECO:0000313" key="2">
    <source>
        <dbReference type="Proteomes" id="UP000033664"/>
    </source>
</evidence>
<dbReference type="Proteomes" id="UP000033664">
    <property type="component" value="Unassembled WGS sequence"/>
</dbReference>
<protein>
    <submittedName>
        <fullName evidence="1">Uncharacterized protein</fullName>
    </submittedName>
</protein>